<evidence type="ECO:0000313" key="2">
    <source>
        <dbReference type="Proteomes" id="UP000620874"/>
    </source>
</evidence>
<dbReference type="RefSeq" id="WP_191765025.1">
    <property type="nucleotide sequence ID" value="NZ_JACSPP010000060.1"/>
</dbReference>
<gene>
    <name evidence="1" type="ORF">H9625_14445</name>
</gene>
<organism evidence="1 2">
    <name type="scientific">Phocaeicola intestinalis</name>
    <dbReference type="NCBI Taxonomy" id="2762212"/>
    <lineage>
        <taxon>Bacteria</taxon>
        <taxon>Pseudomonadati</taxon>
        <taxon>Bacteroidota</taxon>
        <taxon>Bacteroidia</taxon>
        <taxon>Bacteroidales</taxon>
        <taxon>Bacteroidaceae</taxon>
        <taxon>Phocaeicola</taxon>
    </lineage>
</organism>
<dbReference type="EMBL" id="JACSPP010000060">
    <property type="protein sequence ID" value="MBD8041616.1"/>
    <property type="molecule type" value="Genomic_DNA"/>
</dbReference>
<proteinExistence type="predicted"/>
<keyword evidence="2" id="KW-1185">Reference proteome</keyword>
<accession>A0ABR8YBL9</accession>
<evidence type="ECO:0008006" key="3">
    <source>
        <dbReference type="Google" id="ProtNLM"/>
    </source>
</evidence>
<dbReference type="Proteomes" id="UP000620874">
    <property type="component" value="Unassembled WGS sequence"/>
</dbReference>
<protein>
    <recommendedName>
        <fullName evidence="3">Lipocalin-like domain-containing protein</fullName>
    </recommendedName>
</protein>
<evidence type="ECO:0000313" key="1">
    <source>
        <dbReference type="EMBL" id="MBD8041616.1"/>
    </source>
</evidence>
<dbReference type="PROSITE" id="PS51257">
    <property type="entry name" value="PROKAR_LIPOPROTEIN"/>
    <property type="match status" value="1"/>
</dbReference>
<name>A0ABR8YBL9_9BACT</name>
<sequence>MKKFLVLGLVVLWIVSCKCPFLWIVNLGNNFALLQWDDTDIVYDRNGDKECFSSSESVQVVPFEVVAYNFNDRWIIAKSDSKAGDNSQYWIIDKQYNFSRLGYREELQRQTTGPLDSISFYKTIKTYGIDLQLKYLSNK</sequence>
<comment type="caution">
    <text evidence="1">The sequence shown here is derived from an EMBL/GenBank/DDBJ whole genome shotgun (WGS) entry which is preliminary data.</text>
</comment>
<reference evidence="1 2" key="1">
    <citation type="submission" date="2020-08" db="EMBL/GenBank/DDBJ databases">
        <title>A Genomic Blueprint of the Chicken Gut Microbiome.</title>
        <authorList>
            <person name="Gilroy R."/>
            <person name="Ravi A."/>
            <person name="Getino M."/>
            <person name="Pursley I."/>
            <person name="Horton D.L."/>
            <person name="Alikhan N.-F."/>
            <person name="Baker D."/>
            <person name="Gharbi K."/>
            <person name="Hall N."/>
            <person name="Watson M."/>
            <person name="Adriaenssens E.M."/>
            <person name="Foster-Nyarko E."/>
            <person name="Jarju S."/>
            <person name="Secka A."/>
            <person name="Antonio M."/>
            <person name="Oren A."/>
            <person name="Chaudhuri R."/>
            <person name="La Ragione R.M."/>
            <person name="Hildebrand F."/>
            <person name="Pallen M.J."/>
        </authorList>
    </citation>
    <scope>NUCLEOTIDE SEQUENCE [LARGE SCALE GENOMIC DNA]</scope>
    <source>
        <strain evidence="1 2">Sa1CVN1</strain>
    </source>
</reference>